<proteinExistence type="predicted"/>
<dbReference type="EMBL" id="BAABBU010000015">
    <property type="protein sequence ID" value="GAA4136638.1"/>
    <property type="molecule type" value="Genomic_DNA"/>
</dbReference>
<evidence type="ECO:0000313" key="2">
    <source>
        <dbReference type="EMBL" id="GAA4136638.1"/>
    </source>
</evidence>
<keyword evidence="3" id="KW-1185">Reference proteome</keyword>
<gene>
    <name evidence="2" type="ORF">GCM10022285_31760</name>
</gene>
<dbReference type="Proteomes" id="UP001501845">
    <property type="component" value="Unassembled WGS sequence"/>
</dbReference>
<protein>
    <submittedName>
        <fullName evidence="2">Uncharacterized protein</fullName>
    </submittedName>
</protein>
<evidence type="ECO:0000313" key="3">
    <source>
        <dbReference type="Proteomes" id="UP001501845"/>
    </source>
</evidence>
<organism evidence="2 3">
    <name type="scientific">Streptomyces tunisiensis</name>
    <dbReference type="NCBI Taxonomy" id="948699"/>
    <lineage>
        <taxon>Bacteria</taxon>
        <taxon>Bacillati</taxon>
        <taxon>Actinomycetota</taxon>
        <taxon>Actinomycetes</taxon>
        <taxon>Kitasatosporales</taxon>
        <taxon>Streptomycetaceae</taxon>
        <taxon>Streptomyces</taxon>
    </lineage>
</organism>
<reference evidence="3" key="1">
    <citation type="journal article" date="2019" name="Int. J. Syst. Evol. Microbiol.">
        <title>The Global Catalogue of Microorganisms (GCM) 10K type strain sequencing project: providing services to taxonomists for standard genome sequencing and annotation.</title>
        <authorList>
            <consortium name="The Broad Institute Genomics Platform"/>
            <consortium name="The Broad Institute Genome Sequencing Center for Infectious Disease"/>
            <person name="Wu L."/>
            <person name="Ma J."/>
        </authorList>
    </citation>
    <scope>NUCLEOTIDE SEQUENCE [LARGE SCALE GENOMIC DNA]</scope>
    <source>
        <strain evidence="3">JCM 17589</strain>
    </source>
</reference>
<sequence>MEPRPAGEGANRTGGGIGGRPAAEGGHPAAGASAPAAGTAVRGAERWGRRSRLTGRPLGGTYALRGPPRRCREGRAGPGSRGSRRNEAAGTPQAVRQEVPFSWKASGCAKLPL</sequence>
<feature type="compositionally biased region" description="Low complexity" evidence="1">
    <location>
        <begin position="1"/>
        <end position="11"/>
    </location>
</feature>
<comment type="caution">
    <text evidence="2">The sequence shown here is derived from an EMBL/GenBank/DDBJ whole genome shotgun (WGS) entry which is preliminary data.</text>
</comment>
<name>A0ABP7YIG6_9ACTN</name>
<feature type="compositionally biased region" description="Low complexity" evidence="1">
    <location>
        <begin position="20"/>
        <end position="42"/>
    </location>
</feature>
<accession>A0ABP7YIG6</accession>
<evidence type="ECO:0000256" key="1">
    <source>
        <dbReference type="SAM" id="MobiDB-lite"/>
    </source>
</evidence>
<feature type="region of interest" description="Disordered" evidence="1">
    <location>
        <begin position="1"/>
        <end position="98"/>
    </location>
</feature>